<dbReference type="Pfam" id="PF01683">
    <property type="entry name" value="EB"/>
    <property type="match status" value="1"/>
</dbReference>
<evidence type="ECO:0000256" key="1">
    <source>
        <dbReference type="SAM" id="MobiDB-lite"/>
    </source>
</evidence>
<feature type="domain" description="EB" evidence="2">
    <location>
        <begin position="42"/>
        <end position="84"/>
    </location>
</feature>
<dbReference type="InterPro" id="IPR006149">
    <property type="entry name" value="EB_dom"/>
</dbReference>
<keyword evidence="3" id="KW-1185">Reference proteome</keyword>
<dbReference type="Proteomes" id="UP000887574">
    <property type="component" value="Unplaced"/>
</dbReference>
<feature type="region of interest" description="Disordered" evidence="1">
    <location>
        <begin position="165"/>
        <end position="186"/>
    </location>
</feature>
<proteinExistence type="predicted"/>
<dbReference type="PROSITE" id="PS51257">
    <property type="entry name" value="PROKAR_LIPOPROTEIN"/>
    <property type="match status" value="1"/>
</dbReference>
<sequence>MCGWRLWVRPHSSLQSSSSSCGGLCPACAFCSNAPPPLPPAGRLIPQALPGAPCEPGVECTGGSVCSMGICLCPPELVQEGTVCVSRTIYGVVPPVPPPMPMPPPMPAFAAPPPMPYPMPAPIPVAYAPPPPPMMAGPACGCPFCEGCRGCAGPAFAAPCIRRRETQENQQPQFDDVPDSTEMGVE</sequence>
<dbReference type="WBParaSite" id="jg13895">
    <property type="protein sequence ID" value="jg13895"/>
    <property type="gene ID" value="jg13895"/>
</dbReference>
<accession>A0A915CZC9</accession>
<name>A0A915CZC9_9BILA</name>
<protein>
    <submittedName>
        <fullName evidence="4">EB domain-containing protein</fullName>
    </submittedName>
</protein>
<organism evidence="3 4">
    <name type="scientific">Ditylenchus dipsaci</name>
    <dbReference type="NCBI Taxonomy" id="166011"/>
    <lineage>
        <taxon>Eukaryota</taxon>
        <taxon>Metazoa</taxon>
        <taxon>Ecdysozoa</taxon>
        <taxon>Nematoda</taxon>
        <taxon>Chromadorea</taxon>
        <taxon>Rhabditida</taxon>
        <taxon>Tylenchina</taxon>
        <taxon>Tylenchomorpha</taxon>
        <taxon>Sphaerularioidea</taxon>
        <taxon>Anguinidae</taxon>
        <taxon>Anguininae</taxon>
        <taxon>Ditylenchus</taxon>
    </lineage>
</organism>
<evidence type="ECO:0000313" key="4">
    <source>
        <dbReference type="WBParaSite" id="jg13895"/>
    </source>
</evidence>
<evidence type="ECO:0000313" key="3">
    <source>
        <dbReference type="Proteomes" id="UP000887574"/>
    </source>
</evidence>
<reference evidence="4" key="1">
    <citation type="submission" date="2022-11" db="UniProtKB">
        <authorList>
            <consortium name="WormBaseParasite"/>
        </authorList>
    </citation>
    <scope>IDENTIFICATION</scope>
</reference>
<evidence type="ECO:0000259" key="2">
    <source>
        <dbReference type="Pfam" id="PF01683"/>
    </source>
</evidence>
<dbReference type="AlphaFoldDB" id="A0A915CZC9"/>